<dbReference type="InterPro" id="IPR058588">
    <property type="entry name" value="E2-CBASS"/>
</dbReference>
<organism evidence="2 3">
    <name type="scientific">Methylobacterium jeotgali</name>
    <dbReference type="NCBI Taxonomy" id="381630"/>
    <lineage>
        <taxon>Bacteria</taxon>
        <taxon>Pseudomonadati</taxon>
        <taxon>Pseudomonadota</taxon>
        <taxon>Alphaproteobacteria</taxon>
        <taxon>Hyphomicrobiales</taxon>
        <taxon>Methylobacteriaceae</taxon>
        <taxon>Methylobacterium</taxon>
    </lineage>
</organism>
<sequence>MKSVRQQIGAMARRWPTFEVAEQSTTHALWFGGLIGVERSHRLSLEFALPDHRDGKGMSARFPVVRVLSPRLILKPNTAEEAPLPHVYFEEPDTTLSPLCLFDPSKSEWSHDDLVAHTTVPWAADWLACYEGWLATGRWHGGGRHGRGAHKDTMEE</sequence>
<evidence type="ECO:0000313" key="2">
    <source>
        <dbReference type="EMBL" id="GJE06405.1"/>
    </source>
</evidence>
<keyword evidence="3" id="KW-1185">Reference proteome</keyword>
<feature type="domain" description="Type II CBASS E2 protein" evidence="1">
    <location>
        <begin position="7"/>
        <end position="145"/>
    </location>
</feature>
<reference evidence="2" key="1">
    <citation type="journal article" date="2021" name="Front. Microbiol.">
        <title>Comprehensive Comparative Genomics and Phenotyping of Methylobacterium Species.</title>
        <authorList>
            <person name="Alessa O."/>
            <person name="Ogura Y."/>
            <person name="Fujitani Y."/>
            <person name="Takami H."/>
            <person name="Hayashi T."/>
            <person name="Sahin N."/>
            <person name="Tani A."/>
        </authorList>
    </citation>
    <scope>NUCLEOTIDE SEQUENCE</scope>
    <source>
        <strain evidence="2">LMG 23639</strain>
    </source>
</reference>
<reference evidence="2" key="2">
    <citation type="submission" date="2021-08" db="EMBL/GenBank/DDBJ databases">
        <authorList>
            <person name="Tani A."/>
            <person name="Ola A."/>
            <person name="Ogura Y."/>
            <person name="Katsura K."/>
            <person name="Hayashi T."/>
        </authorList>
    </citation>
    <scope>NUCLEOTIDE SEQUENCE</scope>
    <source>
        <strain evidence="2">LMG 23639</strain>
    </source>
</reference>
<dbReference type="EMBL" id="BPQR01000028">
    <property type="protein sequence ID" value="GJE06405.1"/>
    <property type="molecule type" value="Genomic_DNA"/>
</dbReference>
<evidence type="ECO:0000313" key="3">
    <source>
        <dbReference type="Proteomes" id="UP001055102"/>
    </source>
</evidence>
<accession>A0ABQ4ST73</accession>
<protein>
    <recommendedName>
        <fullName evidence="1">Type II CBASS E2 protein domain-containing protein</fullName>
    </recommendedName>
</protein>
<comment type="caution">
    <text evidence="2">The sequence shown here is derived from an EMBL/GenBank/DDBJ whole genome shotgun (WGS) entry which is preliminary data.</text>
</comment>
<proteinExistence type="predicted"/>
<evidence type="ECO:0000259" key="1">
    <source>
        <dbReference type="Pfam" id="PF26395"/>
    </source>
</evidence>
<gene>
    <name evidence="2" type="ORF">AOPFMNJM_1722</name>
</gene>
<dbReference type="Proteomes" id="UP001055102">
    <property type="component" value="Unassembled WGS sequence"/>
</dbReference>
<name>A0ABQ4ST73_9HYPH</name>
<dbReference type="Pfam" id="PF26395">
    <property type="entry name" value="E2-CBASS"/>
    <property type="match status" value="1"/>
</dbReference>